<dbReference type="STRING" id="1280514.AXFE_29580"/>
<evidence type="ECO:0000256" key="4">
    <source>
        <dbReference type="ARBA" id="ARBA00023027"/>
    </source>
</evidence>
<keyword evidence="3 6" id="KW-0560">Oxidoreductase</keyword>
<protein>
    <recommendedName>
        <fullName evidence="2">precorrin-2 dehydrogenase</fullName>
        <ecNumber evidence="2">1.3.1.76</ecNumber>
    </recommendedName>
</protein>
<evidence type="ECO:0000313" key="6">
    <source>
        <dbReference type="EMBL" id="KJF16191.1"/>
    </source>
</evidence>
<proteinExistence type="predicted"/>
<dbReference type="PANTHER" id="PTHR35330">
    <property type="entry name" value="SIROHEME BIOSYNTHESIS PROTEIN MET8"/>
    <property type="match status" value="1"/>
</dbReference>
<dbReference type="Gene3D" id="3.40.50.720">
    <property type="entry name" value="NAD(P)-binding Rossmann-like Domain"/>
    <property type="match status" value="1"/>
</dbReference>
<keyword evidence="4" id="KW-0520">NAD</keyword>
<dbReference type="RefSeq" id="WP_052606632.1">
    <property type="nucleotide sequence ID" value="NZ_JXYS01000094.1"/>
</dbReference>
<evidence type="ECO:0000256" key="1">
    <source>
        <dbReference type="ARBA" id="ARBA00005010"/>
    </source>
</evidence>
<dbReference type="EMBL" id="JXYS01000094">
    <property type="protein sequence ID" value="KJF16191.1"/>
    <property type="molecule type" value="Genomic_DNA"/>
</dbReference>
<gene>
    <name evidence="6" type="primary">cysG2</name>
    <name evidence="6" type="ORF">AXFE_29580</name>
</gene>
<keyword evidence="6" id="KW-0456">Lyase</keyword>
<name>A0A0D8HGI1_9ACTN</name>
<dbReference type="OrthoDB" id="45564at2"/>
<keyword evidence="6" id="KW-0808">Transferase</keyword>
<keyword evidence="7" id="KW-1185">Reference proteome</keyword>
<dbReference type="SUPFAM" id="SSF51735">
    <property type="entry name" value="NAD(P)-binding Rossmann-fold domains"/>
    <property type="match status" value="1"/>
</dbReference>
<dbReference type="EC" id="1.3.1.76" evidence="2"/>
<dbReference type="GO" id="GO:0008168">
    <property type="term" value="F:methyltransferase activity"/>
    <property type="evidence" value="ECO:0007669"/>
    <property type="project" value="UniProtKB-KW"/>
</dbReference>
<dbReference type="GO" id="GO:0043115">
    <property type="term" value="F:precorrin-2 dehydrogenase activity"/>
    <property type="evidence" value="ECO:0007669"/>
    <property type="project" value="UniProtKB-EC"/>
</dbReference>
<reference evidence="6 7" key="1">
    <citation type="submission" date="2015-01" db="EMBL/GenBank/DDBJ databases">
        <title>Draft genome of the acidophilic iron oxidizer Acidithrix ferrooxidans strain Py-F3.</title>
        <authorList>
            <person name="Poehlein A."/>
            <person name="Eisen S."/>
            <person name="Schloemann M."/>
            <person name="Johnson B.D."/>
            <person name="Daniel R."/>
            <person name="Muehling M."/>
        </authorList>
    </citation>
    <scope>NUCLEOTIDE SEQUENCE [LARGE SCALE GENOMIC DNA]</scope>
    <source>
        <strain evidence="6 7">Py-F3</strain>
    </source>
</reference>
<dbReference type="PANTHER" id="PTHR35330:SF1">
    <property type="entry name" value="SIROHEME BIOSYNTHESIS PROTEIN MET8"/>
    <property type="match status" value="1"/>
</dbReference>
<sequence length="244" mass="26762">MMVDLDLSSLNVAVIGAGAVAARKIARFDALPRRLFIVSPEISRELLFQVGRLLEDYDPEVIKGVDAIGCADQILLSIQGNLEDNSKDIELRFGPIEIRLGEYNEGDLDGIDYVVVCTDKHELNDSITKAALSGKVLVNNTSDFRSSTVRNVAVRALENFSVGVSSHRPVPAVSDWVCDGLVRSMDPSLDKFIEACASIRETLKMEKVSLSRGAWSRVLESGAFDFMKMGETDLAISEIYKCLS</sequence>
<evidence type="ECO:0000256" key="2">
    <source>
        <dbReference type="ARBA" id="ARBA00012400"/>
    </source>
</evidence>
<organism evidence="6 7">
    <name type="scientific">Acidithrix ferrooxidans</name>
    <dbReference type="NCBI Taxonomy" id="1280514"/>
    <lineage>
        <taxon>Bacteria</taxon>
        <taxon>Bacillati</taxon>
        <taxon>Actinomycetota</taxon>
        <taxon>Acidimicrobiia</taxon>
        <taxon>Acidimicrobiales</taxon>
        <taxon>Acidimicrobiaceae</taxon>
        <taxon>Acidithrix</taxon>
    </lineage>
</organism>
<dbReference type="AlphaFoldDB" id="A0A0D8HGI1"/>
<dbReference type="InterPro" id="IPR036291">
    <property type="entry name" value="NAD(P)-bd_dom_sf"/>
</dbReference>
<dbReference type="Pfam" id="PF13241">
    <property type="entry name" value="NAD_binding_7"/>
    <property type="match status" value="1"/>
</dbReference>
<dbReference type="Proteomes" id="UP000032360">
    <property type="component" value="Unassembled WGS sequence"/>
</dbReference>
<comment type="pathway">
    <text evidence="1">Porphyrin-containing compound metabolism; siroheme biosynthesis; sirohydrochlorin from precorrin-2: step 1/1.</text>
</comment>
<keyword evidence="5" id="KW-0627">Porphyrin biosynthesis</keyword>
<evidence type="ECO:0000256" key="3">
    <source>
        <dbReference type="ARBA" id="ARBA00023002"/>
    </source>
</evidence>
<comment type="caution">
    <text evidence="6">The sequence shown here is derived from an EMBL/GenBank/DDBJ whole genome shotgun (WGS) entry which is preliminary data.</text>
</comment>
<evidence type="ECO:0000256" key="5">
    <source>
        <dbReference type="ARBA" id="ARBA00023244"/>
    </source>
</evidence>
<dbReference type="GO" id="GO:0004325">
    <property type="term" value="F:ferrochelatase activity"/>
    <property type="evidence" value="ECO:0007669"/>
    <property type="project" value="InterPro"/>
</dbReference>
<accession>A0A0D8HGI1</accession>
<dbReference type="GO" id="GO:0019354">
    <property type="term" value="P:siroheme biosynthetic process"/>
    <property type="evidence" value="ECO:0007669"/>
    <property type="project" value="UniProtKB-UniPathway"/>
</dbReference>
<dbReference type="InterPro" id="IPR028161">
    <property type="entry name" value="Met8-like"/>
</dbReference>
<dbReference type="GO" id="GO:0032259">
    <property type="term" value="P:methylation"/>
    <property type="evidence" value="ECO:0007669"/>
    <property type="project" value="UniProtKB-KW"/>
</dbReference>
<evidence type="ECO:0000313" key="7">
    <source>
        <dbReference type="Proteomes" id="UP000032360"/>
    </source>
</evidence>
<keyword evidence="6" id="KW-0489">Methyltransferase</keyword>
<dbReference type="UniPathway" id="UPA00262">
    <property type="reaction ID" value="UER00222"/>
</dbReference>